<dbReference type="EMBL" id="CP030842">
    <property type="protein sequence ID" value="AXC16097.1"/>
    <property type="molecule type" value="Genomic_DNA"/>
</dbReference>
<name>A0A2Z5GBB5_9BACT</name>
<sequence>MECFLSITRQVDTDHEGRKSRSPVTSVRAEADLDQDAASGAPDFFFGKLLDVTLGQIIQFKFAPGVEVGFRGKRYKFEELGKSGSFKLRKDW</sequence>
<proteinExistence type="predicted"/>
<keyword evidence="1" id="KW-0614">Plasmid</keyword>
<dbReference type="Proteomes" id="UP000253606">
    <property type="component" value="Plasmid pACPOL2"/>
</dbReference>
<reference evidence="1 2" key="1">
    <citation type="journal article" date="2018" name="Front. Microbiol.">
        <title>Hydrolytic Capabilities as a Key to Environmental Success: Chitinolytic and Cellulolytic Acidobacteria From Acidic Sub-arctic Soils and Boreal Peatlands.</title>
        <authorList>
            <person name="Belova S.E."/>
            <person name="Ravin N.V."/>
            <person name="Pankratov T.A."/>
            <person name="Rakitin A.L."/>
            <person name="Ivanova A.A."/>
            <person name="Beletsky A.V."/>
            <person name="Mardanov A.V."/>
            <person name="Sinninghe Damste J.S."/>
            <person name="Dedysh S.N."/>
        </authorList>
    </citation>
    <scope>NUCLEOTIDE SEQUENCE [LARGE SCALE GENOMIC DNA]</scope>
    <source>
        <strain evidence="1 2">SBC82</strain>
        <plasmid evidence="2">pacpol2</plasmid>
    </source>
</reference>
<keyword evidence="2" id="KW-1185">Reference proteome</keyword>
<dbReference type="KEGG" id="abas:ACPOL_6889"/>
<geneLocation type="plasmid" evidence="2">
    <name>pacpol2</name>
</geneLocation>
<dbReference type="RefSeq" id="WP_114211284.1">
    <property type="nucleotide sequence ID" value="NZ_CP030842.1"/>
</dbReference>
<organism evidence="1 2">
    <name type="scientific">Acidisarcina polymorpha</name>
    <dbReference type="NCBI Taxonomy" id="2211140"/>
    <lineage>
        <taxon>Bacteria</taxon>
        <taxon>Pseudomonadati</taxon>
        <taxon>Acidobacteriota</taxon>
        <taxon>Terriglobia</taxon>
        <taxon>Terriglobales</taxon>
        <taxon>Acidobacteriaceae</taxon>
        <taxon>Acidisarcina</taxon>
    </lineage>
</organism>
<protein>
    <submittedName>
        <fullName evidence="1">Uncharacterized protein</fullName>
    </submittedName>
</protein>
<evidence type="ECO:0000313" key="1">
    <source>
        <dbReference type="EMBL" id="AXC16097.1"/>
    </source>
</evidence>
<dbReference type="OrthoDB" id="9871353at2"/>
<dbReference type="AlphaFoldDB" id="A0A2Z5GBB5"/>
<gene>
    <name evidence="1" type="ORF">ACPOL_6889</name>
</gene>
<evidence type="ECO:0000313" key="2">
    <source>
        <dbReference type="Proteomes" id="UP000253606"/>
    </source>
</evidence>
<accession>A0A2Z5GBB5</accession>